<keyword evidence="1" id="KW-0812">Transmembrane</keyword>
<feature type="chain" id="PRO_5005271357" evidence="2">
    <location>
        <begin position="26"/>
        <end position="325"/>
    </location>
</feature>
<feature type="transmembrane region" description="Helical" evidence="1">
    <location>
        <begin position="273"/>
        <end position="297"/>
    </location>
</feature>
<reference evidence="4" key="2">
    <citation type="journal article" date="2009" name="Genome Res.">
        <title>Comparative genomic analyses of the human fungal pathogens Coccidioides and their relatives.</title>
        <authorList>
            <person name="Sharpton T.J."/>
            <person name="Stajich J.E."/>
            <person name="Rounsley S.D."/>
            <person name="Gardner M.J."/>
            <person name="Wortman J.R."/>
            <person name="Jordar V.S."/>
            <person name="Maiti R."/>
            <person name="Kodira C.D."/>
            <person name="Neafsey D.E."/>
            <person name="Zeng Q."/>
            <person name="Hung C.-Y."/>
            <person name="McMahan C."/>
            <person name="Muszewska A."/>
            <person name="Grynberg M."/>
            <person name="Mandel M.A."/>
            <person name="Kellner E.M."/>
            <person name="Barker B.M."/>
            <person name="Galgiani J.N."/>
            <person name="Orbach M.J."/>
            <person name="Kirkland T.N."/>
            <person name="Cole G.T."/>
            <person name="Henn M.R."/>
            <person name="Birren B.W."/>
            <person name="Taylor J.W."/>
        </authorList>
    </citation>
    <scope>NUCLEOTIDE SEQUENCE [LARGE SCALE GENOMIC DNA]</scope>
    <source>
        <strain evidence="4">RMSCC 3488</strain>
    </source>
</reference>
<keyword evidence="1" id="KW-0472">Membrane</keyword>
<sequence>MSMMRAIATFINVVHLLGIIRPVVSTDIPGHNLLYRAPSLEASVRQNAFDRASLSSHLVRRAPSPQQMGPPSTPPLNEQQFNETATTACLDALDSVQSVVNPSGMAACYNIPFFNATTGTFAADIRLYQVSPPSDGFAGVPTSQYTLEMMIPAATVSSPDRLASNQSTGPNSPLLLQDFRHIGQLDPRLQIDKLTTGDLRFLLIPNITITARSASNGSFVTALSSDTLSYVSGYLMNEDRSPNNITFPDAAAKVPEIVAAATKFVIPGTAIEIFPIGLIVTAIWTGLFFLTVGLGTLGRMQFRDHFQGRVQMDAARKRGRLFSRS</sequence>
<proteinExistence type="predicted"/>
<gene>
    <name evidence="3" type="ORF">CPAG_07070</name>
</gene>
<dbReference type="OrthoDB" id="2596908at2759"/>
<dbReference type="VEuPathDB" id="FungiDB:CPAG_07070"/>
<reference evidence="3 4" key="1">
    <citation type="submission" date="2007-06" db="EMBL/GenBank/DDBJ databases">
        <title>The Genome Sequence of Coccidioides posadasii RMSCC_3488.</title>
        <authorList>
            <consortium name="Coccidioides Genome Resources Consortium"/>
            <consortium name="The Broad Institute Genome Sequencing Platform"/>
            <person name="Henn M.R."/>
            <person name="Sykes S."/>
            <person name="Young S."/>
            <person name="Jaffe D."/>
            <person name="Berlin A."/>
            <person name="Alvarez P."/>
            <person name="Butler J."/>
            <person name="Gnerre S."/>
            <person name="Grabherr M."/>
            <person name="Mauceli E."/>
            <person name="Brockman W."/>
            <person name="Kodira C."/>
            <person name="Alvarado L."/>
            <person name="Zeng Q."/>
            <person name="Crawford M."/>
            <person name="Antoine C."/>
            <person name="Devon K."/>
            <person name="Galgiani J."/>
            <person name="Orsborn K."/>
            <person name="Lewis M.L."/>
            <person name="Nusbaum C."/>
            <person name="Galagan J."/>
            <person name="Birren B."/>
        </authorList>
    </citation>
    <scope>NUCLEOTIDE SEQUENCE [LARGE SCALE GENOMIC DNA]</scope>
    <source>
        <strain evidence="3 4">RMSCC 3488</strain>
    </source>
</reference>
<name>A0A0J6FP57_COCPO</name>
<evidence type="ECO:0000256" key="2">
    <source>
        <dbReference type="SAM" id="SignalP"/>
    </source>
</evidence>
<organism evidence="3 4">
    <name type="scientific">Coccidioides posadasii RMSCC 3488</name>
    <dbReference type="NCBI Taxonomy" id="454284"/>
    <lineage>
        <taxon>Eukaryota</taxon>
        <taxon>Fungi</taxon>
        <taxon>Dikarya</taxon>
        <taxon>Ascomycota</taxon>
        <taxon>Pezizomycotina</taxon>
        <taxon>Eurotiomycetes</taxon>
        <taxon>Eurotiomycetidae</taxon>
        <taxon>Onygenales</taxon>
        <taxon>Onygenaceae</taxon>
        <taxon>Coccidioides</taxon>
    </lineage>
</organism>
<feature type="signal peptide" evidence="2">
    <location>
        <begin position="1"/>
        <end position="25"/>
    </location>
</feature>
<evidence type="ECO:0000313" key="3">
    <source>
        <dbReference type="EMBL" id="KMM70759.1"/>
    </source>
</evidence>
<dbReference type="EMBL" id="DS268112">
    <property type="protein sequence ID" value="KMM70759.1"/>
    <property type="molecule type" value="Genomic_DNA"/>
</dbReference>
<dbReference type="AlphaFoldDB" id="A0A0J6FP57"/>
<keyword evidence="1" id="KW-1133">Transmembrane helix</keyword>
<protein>
    <submittedName>
        <fullName evidence="3">Uncharacterized protein</fullName>
    </submittedName>
</protein>
<reference evidence="4" key="3">
    <citation type="journal article" date="2010" name="Genome Res.">
        <title>Population genomic sequencing of Coccidioides fungi reveals recent hybridization and transposon control.</title>
        <authorList>
            <person name="Neafsey D.E."/>
            <person name="Barker B.M."/>
            <person name="Sharpton T.J."/>
            <person name="Stajich J.E."/>
            <person name="Park D.J."/>
            <person name="Whiston E."/>
            <person name="Hung C.-Y."/>
            <person name="McMahan C."/>
            <person name="White J."/>
            <person name="Sykes S."/>
            <person name="Heiman D."/>
            <person name="Young S."/>
            <person name="Zeng Q."/>
            <person name="Abouelleil A."/>
            <person name="Aftuck L."/>
            <person name="Bessette D."/>
            <person name="Brown A."/>
            <person name="FitzGerald M."/>
            <person name="Lui A."/>
            <person name="Macdonald J.P."/>
            <person name="Priest M."/>
            <person name="Orbach M.J."/>
            <person name="Galgiani J.N."/>
            <person name="Kirkland T.N."/>
            <person name="Cole G.T."/>
            <person name="Birren B.W."/>
            <person name="Henn M.R."/>
            <person name="Taylor J.W."/>
            <person name="Rounsley S.D."/>
        </authorList>
    </citation>
    <scope>NUCLEOTIDE SEQUENCE [LARGE SCALE GENOMIC DNA]</scope>
    <source>
        <strain evidence="4">RMSCC 3488</strain>
    </source>
</reference>
<evidence type="ECO:0000256" key="1">
    <source>
        <dbReference type="SAM" id="Phobius"/>
    </source>
</evidence>
<dbReference type="Proteomes" id="UP000054567">
    <property type="component" value="Unassembled WGS sequence"/>
</dbReference>
<keyword evidence="2" id="KW-0732">Signal</keyword>
<evidence type="ECO:0000313" key="4">
    <source>
        <dbReference type="Proteomes" id="UP000054567"/>
    </source>
</evidence>
<accession>A0A0J6FP57</accession>